<evidence type="ECO:0000313" key="1">
    <source>
        <dbReference type="EMBL" id="KAG2460271.1"/>
    </source>
</evidence>
<dbReference type="InterPro" id="IPR036691">
    <property type="entry name" value="Endo/exonu/phosph_ase_sf"/>
</dbReference>
<sequence>MITIDQRSVTYQVVSMPGDGTYLFHSLCYILHGHIRLTLDIQRKILSYVLNDWDRFKVWTDDGTGDNYTTQEHYKSEMLKPFTYGSASADLHILTLLEHVKHQLSQLAVMISSLSGRLNIECSPDMPEEVQFPLQSLEEVDDFEAWLKQPTNALKKKNTGGLPHRLRTTAVADWLLPMVSDVTPFNERIMRLGLLHSLGALSVVSVYAPTAVSDVSARETFYSQLRSVVDGCPGGDIPLVMGDFNATTATDRAGYEDCLGPHRSGDRGEGGTMFLDFAKGQELRIAGSWFQHPEPHRWTWYSNSGGVVKEIDHILMGRCWRLLQNCRVYRSAQFVNSEHRLVVATLRIQLRYSRLQPARKMSLDLARLQEHAVCNEFACSLCEELSDLGMTADPNVMWETFRDKTLKGC</sequence>
<dbReference type="EMBL" id="JAATIS010005064">
    <property type="protein sequence ID" value="KAG2460271.1"/>
    <property type="molecule type" value="Genomic_DNA"/>
</dbReference>
<dbReference type="SUPFAM" id="SSF56219">
    <property type="entry name" value="DNase I-like"/>
    <property type="match status" value="1"/>
</dbReference>
<dbReference type="PANTHER" id="PTHR23227">
    <property type="entry name" value="BUCENTAUR RELATED"/>
    <property type="match status" value="1"/>
</dbReference>
<keyword evidence="2" id="KW-1185">Reference proteome</keyword>
<feature type="non-terminal residue" evidence="1">
    <location>
        <position position="1"/>
    </location>
</feature>
<comment type="caution">
    <text evidence="1">The sequence shown here is derived from an EMBL/GenBank/DDBJ whole genome shotgun (WGS) entry which is preliminary data.</text>
</comment>
<name>A0A8X8BLT8_POLSE</name>
<gene>
    <name evidence="1" type="primary">Cfdp2_15</name>
    <name evidence="1" type="ORF">GTO96_0022227</name>
</gene>
<proteinExistence type="predicted"/>
<dbReference type="PANTHER" id="PTHR23227:SF67">
    <property type="entry name" value="CRANIOFACIAL DEVELOPMENT PROTEIN 2-LIKE"/>
    <property type="match status" value="1"/>
</dbReference>
<reference evidence="1 2" key="1">
    <citation type="journal article" date="2021" name="Cell">
        <title>Tracing the genetic footprints of vertebrate landing in non-teleost ray-finned fishes.</title>
        <authorList>
            <person name="Bi X."/>
            <person name="Wang K."/>
            <person name="Yang L."/>
            <person name="Pan H."/>
            <person name="Jiang H."/>
            <person name="Wei Q."/>
            <person name="Fang M."/>
            <person name="Yu H."/>
            <person name="Zhu C."/>
            <person name="Cai Y."/>
            <person name="He Y."/>
            <person name="Gan X."/>
            <person name="Zeng H."/>
            <person name="Yu D."/>
            <person name="Zhu Y."/>
            <person name="Jiang H."/>
            <person name="Qiu Q."/>
            <person name="Yang H."/>
            <person name="Zhang Y.E."/>
            <person name="Wang W."/>
            <person name="Zhu M."/>
            <person name="He S."/>
            <person name="Zhang G."/>
        </authorList>
    </citation>
    <scope>NUCLEOTIDE SEQUENCE [LARGE SCALE GENOMIC DNA]</scope>
    <source>
        <strain evidence="1">Bchr_013</strain>
    </source>
</reference>
<organism evidence="1 2">
    <name type="scientific">Polypterus senegalus</name>
    <name type="common">Senegal bichir</name>
    <dbReference type="NCBI Taxonomy" id="55291"/>
    <lineage>
        <taxon>Eukaryota</taxon>
        <taxon>Metazoa</taxon>
        <taxon>Chordata</taxon>
        <taxon>Craniata</taxon>
        <taxon>Vertebrata</taxon>
        <taxon>Euteleostomi</taxon>
        <taxon>Actinopterygii</taxon>
        <taxon>Polypteriformes</taxon>
        <taxon>Polypteridae</taxon>
        <taxon>Polypterus</taxon>
    </lineage>
</organism>
<dbReference type="InterPro" id="IPR027124">
    <property type="entry name" value="Swc5/CFDP1/2"/>
</dbReference>
<dbReference type="Gene3D" id="3.60.10.10">
    <property type="entry name" value="Endonuclease/exonuclease/phosphatase"/>
    <property type="match status" value="1"/>
</dbReference>
<dbReference type="Gene3D" id="3.90.70.80">
    <property type="match status" value="1"/>
</dbReference>
<dbReference type="Proteomes" id="UP000886611">
    <property type="component" value="Unassembled WGS sequence"/>
</dbReference>
<dbReference type="AlphaFoldDB" id="A0A8X8BLT8"/>
<feature type="non-terminal residue" evidence="1">
    <location>
        <position position="409"/>
    </location>
</feature>
<accession>A0A8X8BLT8</accession>
<protein>
    <submittedName>
        <fullName evidence="1">CFDP2 protein</fullName>
    </submittedName>
</protein>
<evidence type="ECO:0000313" key="2">
    <source>
        <dbReference type="Proteomes" id="UP000886611"/>
    </source>
</evidence>